<evidence type="ECO:0000256" key="1">
    <source>
        <dbReference type="SAM" id="MobiDB-lite"/>
    </source>
</evidence>
<keyword evidence="3" id="KW-1185">Reference proteome</keyword>
<organism evidence="2 3">
    <name type="scientific">Symbiodinium necroappetens</name>
    <dbReference type="NCBI Taxonomy" id="1628268"/>
    <lineage>
        <taxon>Eukaryota</taxon>
        <taxon>Sar</taxon>
        <taxon>Alveolata</taxon>
        <taxon>Dinophyceae</taxon>
        <taxon>Suessiales</taxon>
        <taxon>Symbiodiniaceae</taxon>
        <taxon>Symbiodinium</taxon>
    </lineage>
</organism>
<evidence type="ECO:0008006" key="4">
    <source>
        <dbReference type="Google" id="ProtNLM"/>
    </source>
</evidence>
<evidence type="ECO:0000313" key="3">
    <source>
        <dbReference type="Proteomes" id="UP000601435"/>
    </source>
</evidence>
<comment type="caution">
    <text evidence="2">The sequence shown here is derived from an EMBL/GenBank/DDBJ whole genome shotgun (WGS) entry which is preliminary data.</text>
</comment>
<name>A0A812Z199_9DINO</name>
<feature type="region of interest" description="Disordered" evidence="1">
    <location>
        <begin position="47"/>
        <end position="67"/>
    </location>
</feature>
<dbReference type="EMBL" id="CAJNJA010045097">
    <property type="protein sequence ID" value="CAE7806844.1"/>
    <property type="molecule type" value="Genomic_DNA"/>
</dbReference>
<dbReference type="OrthoDB" id="406921at2759"/>
<proteinExistence type="predicted"/>
<evidence type="ECO:0000313" key="2">
    <source>
        <dbReference type="EMBL" id="CAE7806844.1"/>
    </source>
</evidence>
<sequence>MGGSDTQGRAGRVRSASPSRCWASIARPDLSDHEVAKQHLRRLQGGHIANSDPAEAPAQSRSRGSVGHPTLCAKPCIQFARGLGCRKGRACGNCHWPHHRVQPDKRQREFSRTLRNEEFFGLLSVLAREKALQDGLEDVGFLLAVLEVQAGLTPPAAPTKQKARLLCNLRKVIQSMSFSEMMRMAAGRCGDVCKARLLQELTAVRELRRPRAPEAFERPGFPACLPAGRGRGGNHCNWI</sequence>
<reference evidence="2" key="1">
    <citation type="submission" date="2021-02" db="EMBL/GenBank/DDBJ databases">
        <authorList>
            <person name="Dougan E. K."/>
            <person name="Rhodes N."/>
            <person name="Thang M."/>
            <person name="Chan C."/>
        </authorList>
    </citation>
    <scope>NUCLEOTIDE SEQUENCE</scope>
</reference>
<dbReference type="Proteomes" id="UP000601435">
    <property type="component" value="Unassembled WGS sequence"/>
</dbReference>
<protein>
    <recommendedName>
        <fullName evidence="4">C3H1-type domain-containing protein</fullName>
    </recommendedName>
</protein>
<gene>
    <name evidence="2" type="ORF">SNEC2469_LOCUS23870</name>
</gene>
<accession>A0A812Z199</accession>
<dbReference type="AlphaFoldDB" id="A0A812Z199"/>